<proteinExistence type="predicted"/>
<comment type="caution">
    <text evidence="1">The sequence shown here is derived from an EMBL/GenBank/DDBJ whole genome shotgun (WGS) entry which is preliminary data.</text>
</comment>
<feature type="non-terminal residue" evidence="1">
    <location>
        <position position="1"/>
    </location>
</feature>
<sequence>ATDGRELLGFMGLRTGPFSMSLSDWKCFSTIPRTLTGYLSIGLFRGKYTPVTLMHIKTGWLSVVAFSKEEKLGRSRKSGIPFCVSSLSPNANIEYDGTTPSLIAAIALGSTDRMIIGPKIDHTINGTLDLLGANGSPFLARVAILLCYSPLPTLDSLRIFTFSSSE</sequence>
<gene>
    <name evidence="1" type="ORF">OLEA9_A120907</name>
</gene>
<evidence type="ECO:0000313" key="1">
    <source>
        <dbReference type="EMBL" id="CAA3003844.1"/>
    </source>
</evidence>
<dbReference type="AlphaFoldDB" id="A0A8S0TF93"/>
<reference evidence="1 2" key="1">
    <citation type="submission" date="2019-12" db="EMBL/GenBank/DDBJ databases">
        <authorList>
            <person name="Alioto T."/>
            <person name="Alioto T."/>
            <person name="Gomez Garrido J."/>
        </authorList>
    </citation>
    <scope>NUCLEOTIDE SEQUENCE [LARGE SCALE GENOMIC DNA]</scope>
</reference>
<feature type="non-terminal residue" evidence="1">
    <location>
        <position position="166"/>
    </location>
</feature>
<dbReference type="Gramene" id="OE9A120907T1">
    <property type="protein sequence ID" value="OE9A120907C1"/>
    <property type="gene ID" value="OE9A120907"/>
</dbReference>
<accession>A0A8S0TF93</accession>
<evidence type="ECO:0000313" key="2">
    <source>
        <dbReference type="Proteomes" id="UP000594638"/>
    </source>
</evidence>
<dbReference type="Proteomes" id="UP000594638">
    <property type="component" value="Unassembled WGS sequence"/>
</dbReference>
<dbReference type="EMBL" id="CACTIH010006032">
    <property type="protein sequence ID" value="CAA3003844.1"/>
    <property type="molecule type" value="Genomic_DNA"/>
</dbReference>
<name>A0A8S0TF93_OLEEU</name>
<protein>
    <submittedName>
        <fullName evidence="1">Uncharacterized protein</fullName>
    </submittedName>
</protein>
<keyword evidence="2" id="KW-1185">Reference proteome</keyword>
<organism evidence="1 2">
    <name type="scientific">Olea europaea subsp. europaea</name>
    <dbReference type="NCBI Taxonomy" id="158383"/>
    <lineage>
        <taxon>Eukaryota</taxon>
        <taxon>Viridiplantae</taxon>
        <taxon>Streptophyta</taxon>
        <taxon>Embryophyta</taxon>
        <taxon>Tracheophyta</taxon>
        <taxon>Spermatophyta</taxon>
        <taxon>Magnoliopsida</taxon>
        <taxon>eudicotyledons</taxon>
        <taxon>Gunneridae</taxon>
        <taxon>Pentapetalae</taxon>
        <taxon>asterids</taxon>
        <taxon>lamiids</taxon>
        <taxon>Lamiales</taxon>
        <taxon>Oleaceae</taxon>
        <taxon>Oleeae</taxon>
        <taxon>Olea</taxon>
    </lineage>
</organism>